<dbReference type="Pfam" id="PF01490">
    <property type="entry name" value="Aa_trans"/>
    <property type="match status" value="1"/>
</dbReference>
<keyword evidence="3 6" id="KW-1133">Transmembrane helix</keyword>
<dbReference type="Proteomes" id="UP001430356">
    <property type="component" value="Unassembled WGS sequence"/>
</dbReference>
<comment type="subcellular location">
    <subcellularLocation>
        <location evidence="1">Membrane</location>
        <topology evidence="1">Multi-pass membrane protein</topology>
    </subcellularLocation>
</comment>
<feature type="transmembrane region" description="Helical" evidence="6">
    <location>
        <begin position="148"/>
        <end position="169"/>
    </location>
</feature>
<keyword evidence="9" id="KW-1185">Reference proteome</keyword>
<protein>
    <submittedName>
        <fullName evidence="8">Transmembrane amino acid transporter protein/Tryptophan/tyrosine permease family</fullName>
    </submittedName>
</protein>
<evidence type="ECO:0000256" key="2">
    <source>
        <dbReference type="ARBA" id="ARBA00022692"/>
    </source>
</evidence>
<feature type="transmembrane region" description="Helical" evidence="6">
    <location>
        <begin position="340"/>
        <end position="362"/>
    </location>
</feature>
<evidence type="ECO:0000256" key="3">
    <source>
        <dbReference type="ARBA" id="ARBA00022989"/>
    </source>
</evidence>
<gene>
    <name evidence="8" type="ORF">NESM_000437200</name>
</gene>
<keyword evidence="2 6" id="KW-0812">Transmembrane</keyword>
<dbReference type="GO" id="GO:0016020">
    <property type="term" value="C:membrane"/>
    <property type="evidence" value="ECO:0007669"/>
    <property type="project" value="UniProtKB-SubCell"/>
</dbReference>
<feature type="transmembrane region" description="Helical" evidence="6">
    <location>
        <begin position="450"/>
        <end position="473"/>
    </location>
</feature>
<keyword evidence="4 6" id="KW-0472">Membrane</keyword>
<feature type="domain" description="Amino acid transporter transmembrane" evidence="7">
    <location>
        <begin position="118"/>
        <end position="507"/>
    </location>
</feature>
<dbReference type="EMBL" id="JAECZO010000048">
    <property type="protein sequence ID" value="KAK7195135.1"/>
    <property type="molecule type" value="Genomic_DNA"/>
</dbReference>
<feature type="transmembrane region" description="Helical" evidence="6">
    <location>
        <begin position="382"/>
        <end position="405"/>
    </location>
</feature>
<accession>A0AAW0EN12</accession>
<feature type="transmembrane region" description="Helical" evidence="6">
    <location>
        <begin position="485"/>
        <end position="513"/>
    </location>
</feature>
<feature type="transmembrane region" description="Helical" evidence="6">
    <location>
        <begin position="426"/>
        <end position="444"/>
    </location>
</feature>
<feature type="transmembrane region" description="Helical" evidence="6">
    <location>
        <begin position="194"/>
        <end position="219"/>
    </location>
</feature>
<evidence type="ECO:0000313" key="9">
    <source>
        <dbReference type="Proteomes" id="UP001430356"/>
    </source>
</evidence>
<sequence length="523" mass="56168">MSAGTDTAAHPPERDAVELQEPANTQSSSRPAPHVHRPARESRRIGLNENLVSSDISDLLCDGGSSPTKACKAIDADVVVDRSDQTAGEAADGSEIVAQQHSTSSVVRLLNRIVPSGGLLSGVFNIASLTLGAGITSIPAAFNTSGMIMAIFYLLVVTVLTVFSITLLAQAMEKTGIYSFEGLARALFGRGGDIIVAVLMWLLCFGGAVGYVIAVGDIFKPLLKGSEKPSSPNDTDGHPLVRFGVWFFFMLPLVLPKKISSLRYVSAVGVLFIVLFVMCVVYHSIAYGLKDGIRGDLVMVRPGNAAVSGLSIFCFSYLCQVNVGRIILENTNSSVRKITMQATLSCAMCGTLYLLTGFFGYAEFGPSLEGNILDKYNPYQSPVFFVVFIGLIAKLCAAFSLNMLACRTALFQVVHWDVETMPYWKHTIVSVSFAVGAFIVGLLIPDIGIVFGFAGAFSGSFIGFVFPALFIMYCGNWNLKTVGIWYYLGTYFLLISGVVAIVFGTGSCIYSVVQEYSRAPEGK</sequence>
<feature type="transmembrane region" description="Helical" evidence="6">
    <location>
        <begin position="262"/>
        <end position="285"/>
    </location>
</feature>
<organism evidence="8 9">
    <name type="scientific">Novymonas esmeraldas</name>
    <dbReference type="NCBI Taxonomy" id="1808958"/>
    <lineage>
        <taxon>Eukaryota</taxon>
        <taxon>Discoba</taxon>
        <taxon>Euglenozoa</taxon>
        <taxon>Kinetoplastea</taxon>
        <taxon>Metakinetoplastina</taxon>
        <taxon>Trypanosomatida</taxon>
        <taxon>Trypanosomatidae</taxon>
        <taxon>Novymonas</taxon>
    </lineage>
</organism>
<comment type="caution">
    <text evidence="8">The sequence shown here is derived from an EMBL/GenBank/DDBJ whole genome shotgun (WGS) entry which is preliminary data.</text>
</comment>
<feature type="transmembrane region" description="Helical" evidence="6">
    <location>
        <begin position="118"/>
        <end position="142"/>
    </location>
</feature>
<dbReference type="PANTHER" id="PTHR22950:SF690">
    <property type="entry name" value="ACID TRANSPORTER, PUTATIVE-RELATED"/>
    <property type="match status" value="1"/>
</dbReference>
<evidence type="ECO:0000256" key="6">
    <source>
        <dbReference type="SAM" id="Phobius"/>
    </source>
</evidence>
<evidence type="ECO:0000259" key="7">
    <source>
        <dbReference type="Pfam" id="PF01490"/>
    </source>
</evidence>
<evidence type="ECO:0000256" key="4">
    <source>
        <dbReference type="ARBA" id="ARBA00023136"/>
    </source>
</evidence>
<name>A0AAW0EN12_9TRYP</name>
<feature type="transmembrane region" description="Helical" evidence="6">
    <location>
        <begin position="239"/>
        <end position="255"/>
    </location>
</feature>
<proteinExistence type="predicted"/>
<evidence type="ECO:0000256" key="5">
    <source>
        <dbReference type="SAM" id="MobiDB-lite"/>
    </source>
</evidence>
<evidence type="ECO:0000256" key="1">
    <source>
        <dbReference type="ARBA" id="ARBA00004141"/>
    </source>
</evidence>
<dbReference type="GO" id="GO:0005737">
    <property type="term" value="C:cytoplasm"/>
    <property type="evidence" value="ECO:0007669"/>
    <property type="project" value="TreeGrafter"/>
</dbReference>
<dbReference type="InterPro" id="IPR013057">
    <property type="entry name" value="AA_transpt_TM"/>
</dbReference>
<dbReference type="PANTHER" id="PTHR22950">
    <property type="entry name" value="AMINO ACID TRANSPORTER"/>
    <property type="match status" value="1"/>
</dbReference>
<feature type="region of interest" description="Disordered" evidence="5">
    <location>
        <begin position="1"/>
        <end position="44"/>
    </location>
</feature>
<feature type="transmembrane region" description="Helical" evidence="6">
    <location>
        <begin position="305"/>
        <end position="328"/>
    </location>
</feature>
<evidence type="ECO:0000313" key="8">
    <source>
        <dbReference type="EMBL" id="KAK7195135.1"/>
    </source>
</evidence>
<dbReference type="AlphaFoldDB" id="A0AAW0EN12"/>
<reference evidence="8 9" key="1">
    <citation type="journal article" date="2021" name="MBio">
        <title>A New Model Trypanosomatid, Novymonas esmeraldas: Genomic Perception of Its 'Candidatus Pandoraea novymonadis' Endosymbiont.</title>
        <authorList>
            <person name="Zakharova A."/>
            <person name="Saura A."/>
            <person name="Butenko A."/>
            <person name="Podesvova L."/>
            <person name="Warmusova S."/>
            <person name="Kostygov A.Y."/>
            <person name="Nenarokova A."/>
            <person name="Lukes J."/>
            <person name="Opperdoes F.R."/>
            <person name="Yurchenko V."/>
        </authorList>
    </citation>
    <scope>NUCLEOTIDE SEQUENCE [LARGE SCALE GENOMIC DNA]</scope>
    <source>
        <strain evidence="8 9">E262AT.01</strain>
    </source>
</reference>
<dbReference type="GO" id="GO:0015179">
    <property type="term" value="F:L-amino acid transmembrane transporter activity"/>
    <property type="evidence" value="ECO:0007669"/>
    <property type="project" value="TreeGrafter"/>
</dbReference>